<sequence length="239" mass="25438">MLSSLRLLVSVLMEPQGPQCMLGLIQASTREIICPRPVQPAVSVRSAGLSPSFRLFPPARLSSGRRGGRAGGAGPAIRPRQPGVGPASGSRSRVLSPACLPSLCRNWIWAAPPGPPPLPLPLHGRVLPRRGQLPPPGEAKTQDRRDQRERSRHPSLRERHSRLAAPPTPHPPQARTGEETTDTHRPGRPKDVARGNKVPVDPSGMTKTGPSGGPGDAAMLSTSAEFRTAVKMDASRRGC</sequence>
<reference evidence="2" key="1">
    <citation type="submission" date="2021-01" db="EMBL/GenBank/DDBJ databases">
        <title>A chromosome-scale assembly of European eel, Anguilla anguilla.</title>
        <authorList>
            <person name="Henkel C."/>
            <person name="Jong-Raadsen S.A."/>
            <person name="Dufour S."/>
            <person name="Weltzien F.-A."/>
            <person name="Palstra A.P."/>
            <person name="Pelster B."/>
            <person name="Spaink H.P."/>
            <person name="Van Den Thillart G.E."/>
            <person name="Jansen H."/>
            <person name="Zahm M."/>
            <person name="Klopp C."/>
            <person name="Cedric C."/>
            <person name="Louis A."/>
            <person name="Berthelot C."/>
            <person name="Parey E."/>
            <person name="Roest Crollius H."/>
            <person name="Montfort J."/>
            <person name="Robinson-Rechavi M."/>
            <person name="Bucao C."/>
            <person name="Bouchez O."/>
            <person name="Gislard M."/>
            <person name="Lluch J."/>
            <person name="Milhes M."/>
            <person name="Lampietro C."/>
            <person name="Lopez Roques C."/>
            <person name="Donnadieu C."/>
            <person name="Braasch I."/>
            <person name="Desvignes T."/>
            <person name="Postlethwait J."/>
            <person name="Bobe J."/>
            <person name="Guiguen Y."/>
            <person name="Dirks R."/>
        </authorList>
    </citation>
    <scope>NUCLEOTIDE SEQUENCE</scope>
    <source>
        <strain evidence="2">Tag_6206</strain>
        <tissue evidence="2">Liver</tissue>
    </source>
</reference>
<dbReference type="EMBL" id="JAFIRN010000018">
    <property type="protein sequence ID" value="KAG5831567.1"/>
    <property type="molecule type" value="Genomic_DNA"/>
</dbReference>
<feature type="compositionally biased region" description="Basic and acidic residues" evidence="1">
    <location>
        <begin position="176"/>
        <end position="194"/>
    </location>
</feature>
<feature type="region of interest" description="Disordered" evidence="1">
    <location>
        <begin position="120"/>
        <end position="221"/>
    </location>
</feature>
<feature type="compositionally biased region" description="Basic and acidic residues" evidence="1">
    <location>
        <begin position="140"/>
        <end position="149"/>
    </location>
</feature>
<feature type="compositionally biased region" description="Basic residues" evidence="1">
    <location>
        <begin position="150"/>
        <end position="162"/>
    </location>
</feature>
<comment type="caution">
    <text evidence="2">The sequence shown here is derived from an EMBL/GenBank/DDBJ whole genome shotgun (WGS) entry which is preliminary data.</text>
</comment>
<evidence type="ECO:0000256" key="1">
    <source>
        <dbReference type="SAM" id="MobiDB-lite"/>
    </source>
</evidence>
<feature type="compositionally biased region" description="Low complexity" evidence="1">
    <location>
        <begin position="121"/>
        <end position="131"/>
    </location>
</feature>
<gene>
    <name evidence="2" type="ORF">ANANG_G00305070</name>
</gene>
<evidence type="ECO:0000313" key="3">
    <source>
        <dbReference type="Proteomes" id="UP001044222"/>
    </source>
</evidence>
<dbReference type="AlphaFoldDB" id="A0A9D3RKY7"/>
<organism evidence="2 3">
    <name type="scientific">Anguilla anguilla</name>
    <name type="common">European freshwater eel</name>
    <name type="synonym">Muraena anguilla</name>
    <dbReference type="NCBI Taxonomy" id="7936"/>
    <lineage>
        <taxon>Eukaryota</taxon>
        <taxon>Metazoa</taxon>
        <taxon>Chordata</taxon>
        <taxon>Craniata</taxon>
        <taxon>Vertebrata</taxon>
        <taxon>Euteleostomi</taxon>
        <taxon>Actinopterygii</taxon>
        <taxon>Neopterygii</taxon>
        <taxon>Teleostei</taxon>
        <taxon>Anguilliformes</taxon>
        <taxon>Anguillidae</taxon>
        <taxon>Anguilla</taxon>
    </lineage>
</organism>
<name>A0A9D3RKY7_ANGAN</name>
<keyword evidence="3" id="KW-1185">Reference proteome</keyword>
<protein>
    <submittedName>
        <fullName evidence="2">Uncharacterized protein</fullName>
    </submittedName>
</protein>
<evidence type="ECO:0000313" key="2">
    <source>
        <dbReference type="EMBL" id="KAG5831567.1"/>
    </source>
</evidence>
<accession>A0A9D3RKY7</accession>
<proteinExistence type="predicted"/>
<feature type="region of interest" description="Disordered" evidence="1">
    <location>
        <begin position="58"/>
        <end position="93"/>
    </location>
</feature>
<dbReference type="Proteomes" id="UP001044222">
    <property type="component" value="Chromosome 18"/>
</dbReference>